<evidence type="ECO:0000313" key="3">
    <source>
        <dbReference type="WBParaSite" id="Pan_g19650.t1"/>
    </source>
</evidence>
<proteinExistence type="predicted"/>
<keyword evidence="1" id="KW-1133">Transmembrane helix</keyword>
<organism evidence="2 3">
    <name type="scientific">Panagrellus redivivus</name>
    <name type="common">Microworm</name>
    <dbReference type="NCBI Taxonomy" id="6233"/>
    <lineage>
        <taxon>Eukaryota</taxon>
        <taxon>Metazoa</taxon>
        <taxon>Ecdysozoa</taxon>
        <taxon>Nematoda</taxon>
        <taxon>Chromadorea</taxon>
        <taxon>Rhabditida</taxon>
        <taxon>Tylenchina</taxon>
        <taxon>Panagrolaimomorpha</taxon>
        <taxon>Panagrolaimoidea</taxon>
        <taxon>Panagrolaimidae</taxon>
        <taxon>Panagrellus</taxon>
    </lineage>
</organism>
<dbReference type="AlphaFoldDB" id="A0A7E4VFP4"/>
<protein>
    <submittedName>
        <fullName evidence="3">MARVEL domain-containing protein</fullName>
    </submittedName>
</protein>
<accession>A0A7E4VFP4</accession>
<evidence type="ECO:0000313" key="2">
    <source>
        <dbReference type="Proteomes" id="UP000492821"/>
    </source>
</evidence>
<dbReference type="WBParaSite" id="Pan_g19650.t1">
    <property type="protein sequence ID" value="Pan_g19650.t1"/>
    <property type="gene ID" value="Pan_g19650"/>
</dbReference>
<reference evidence="2" key="1">
    <citation type="journal article" date="2013" name="Genetics">
        <title>The draft genome and transcriptome of Panagrellus redivivus are shaped by the harsh demands of a free-living lifestyle.</title>
        <authorList>
            <person name="Srinivasan J."/>
            <person name="Dillman A.R."/>
            <person name="Macchietto M.G."/>
            <person name="Heikkinen L."/>
            <person name="Lakso M."/>
            <person name="Fracchia K.M."/>
            <person name="Antoshechkin I."/>
            <person name="Mortazavi A."/>
            <person name="Wong G."/>
            <person name="Sternberg P.W."/>
        </authorList>
    </citation>
    <scope>NUCLEOTIDE SEQUENCE [LARGE SCALE GENOMIC DNA]</scope>
    <source>
        <strain evidence="2">MT8872</strain>
    </source>
</reference>
<reference evidence="3" key="2">
    <citation type="submission" date="2020-10" db="UniProtKB">
        <authorList>
            <consortium name="WormBaseParasite"/>
        </authorList>
    </citation>
    <scope>IDENTIFICATION</scope>
</reference>
<keyword evidence="1" id="KW-0812">Transmembrane</keyword>
<feature type="transmembrane region" description="Helical" evidence="1">
    <location>
        <begin position="12"/>
        <end position="42"/>
    </location>
</feature>
<evidence type="ECO:0000256" key="1">
    <source>
        <dbReference type="SAM" id="Phobius"/>
    </source>
</evidence>
<keyword evidence="2" id="KW-1185">Reference proteome</keyword>
<sequence length="211" mass="23081">MCFMPFTTDKKISVLCFCCVAVSVFIILGVLTSLYAFILIGTSFTQDLAVLSIFFFAVCFVFQLLSLAFSIRSAVNDDFDVIMNCFLSTSVSCCAAGCFITIYALLFFGSAITGFISSLKLVDSGSPDACSLDAELNCDCGILVSAFFFALLSMILRIFGMKPIHQHTHEKISTKDDDVEAEKLQSPYLLKPDAPKIMIKSVEEAVKIPSK</sequence>
<name>A0A7E4VFP4_PANRE</name>
<keyword evidence="1" id="KW-0472">Membrane</keyword>
<feature type="transmembrane region" description="Helical" evidence="1">
    <location>
        <begin position="81"/>
        <end position="108"/>
    </location>
</feature>
<dbReference type="Proteomes" id="UP000492821">
    <property type="component" value="Unassembled WGS sequence"/>
</dbReference>
<feature type="transmembrane region" description="Helical" evidence="1">
    <location>
        <begin position="48"/>
        <end position="69"/>
    </location>
</feature>
<feature type="transmembrane region" description="Helical" evidence="1">
    <location>
        <begin position="141"/>
        <end position="159"/>
    </location>
</feature>